<dbReference type="PROSITE" id="PS51344">
    <property type="entry name" value="HTH_TFE_IIE"/>
    <property type="match status" value="1"/>
</dbReference>
<dbReference type="NCBIfam" id="TIGR00373">
    <property type="entry name" value="transcription factor E"/>
    <property type="match status" value="1"/>
</dbReference>
<dbReference type="InterPro" id="IPR017919">
    <property type="entry name" value="TFIIE/TFIIEa_HTH"/>
</dbReference>
<protein>
    <recommendedName>
        <fullName evidence="4 5">Transcription factor E</fullName>
        <shortName evidence="4">TFE</shortName>
    </recommendedName>
    <alternativeName>
        <fullName evidence="4">TFIIE subunit alpha homolog</fullName>
    </alternativeName>
    <alternativeName>
        <fullName evidence="4">Transcription initiation factor TFIIE</fullName>
    </alternativeName>
</protein>
<evidence type="ECO:0000259" key="6">
    <source>
        <dbReference type="PROSITE" id="PS51344"/>
    </source>
</evidence>
<dbReference type="GO" id="GO:0006355">
    <property type="term" value="P:regulation of DNA-templated transcription"/>
    <property type="evidence" value="ECO:0007669"/>
    <property type="project" value="UniProtKB-UniRule"/>
</dbReference>
<dbReference type="Pfam" id="PF02002">
    <property type="entry name" value="TFIIE_alpha"/>
    <property type="match status" value="1"/>
</dbReference>
<comment type="function">
    <text evidence="4">Transcription factor that plays a role in the activation of archaeal genes transcribed by RNA polymerase. Facilitates transcription initiation by enhancing TATA-box recognition by TATA-box-binding protein (Tbp), and transcription factor B (Tfb) and RNA polymerase recruitment. Not absolutely required for transcription in vitro, but particularly important in cases where Tbp or Tfb function is not optimal. It dynamically alters the nucleic acid-binding properties of RNA polymerases by stabilizing the initiation complex and destabilizing elongation complexes. Seems to translocate with the RNA polymerase following initiation and acts by binding to the non template strand of the transcription bubble in elongation complexes.</text>
</comment>
<dbReference type="PANTHER" id="PTHR13097">
    <property type="entry name" value="TRANSCRIPTION INITIATION FACTOR IIE, ALPHA SUBUNIT"/>
    <property type="match status" value="1"/>
</dbReference>
<dbReference type="Proteomes" id="UP001200513">
    <property type="component" value="Chromosome"/>
</dbReference>
<keyword evidence="2 4" id="KW-0238">DNA-binding</keyword>
<dbReference type="HAMAP" id="MF_01909">
    <property type="entry name" value="TFE_arch"/>
    <property type="match status" value="1"/>
</dbReference>
<sequence>MSESSDDFEQEKQASNINITERQRQTLIEVVEDICGDEVKQVTLVLLNSDEEITDEEISEKLDMRLNLVRKSLYKLYDLQLASFRRIRDKNTGWFVYFWTLHPERIDIFVQKKQQEVLEKLQSRLEYEESNMFFKCNTAECPRFTFQEAMDANFICPKCGGRLEAFDNDQIKKVLKNKIDELKRIQKKTEKIVGS</sequence>
<evidence type="ECO:0000256" key="1">
    <source>
        <dbReference type="ARBA" id="ARBA00023015"/>
    </source>
</evidence>
<comment type="domain">
    <text evidence="4">The winged helix domain is involved in binding to DNA in the preinitiation complex.</text>
</comment>
<evidence type="ECO:0000313" key="7">
    <source>
        <dbReference type="EMBL" id="UJG42444.1"/>
    </source>
</evidence>
<comment type="subunit">
    <text evidence="4">Monomer. Interaction with RNA polymerase subunits RpoF and RpoE is necessary for Tfe stimulatory transcription activity. Able to interact with Tbp and RNA polymerase in the absence of DNA promoter. Interacts both with the preinitiation and elongation complexes.</text>
</comment>
<dbReference type="EMBL" id="CP084167">
    <property type="protein sequence ID" value="UJG42444.1"/>
    <property type="molecule type" value="Genomic_DNA"/>
</dbReference>
<dbReference type="PIRSF" id="PIRSF006373">
    <property type="entry name" value="TF_E_archaea"/>
    <property type="match status" value="1"/>
</dbReference>
<name>A0A9Y1BNV4_9ARCH</name>
<dbReference type="InterPro" id="IPR024550">
    <property type="entry name" value="TFIIEa/SarR/Rpc3_HTH_dom"/>
</dbReference>
<dbReference type="InterPro" id="IPR016481">
    <property type="entry name" value="TF_E_archaea"/>
</dbReference>
<feature type="domain" description="HTH TFE/IIEalpha-type" evidence="6">
    <location>
        <begin position="23"/>
        <end position="107"/>
    </location>
</feature>
<dbReference type="GO" id="GO:0006367">
    <property type="term" value="P:transcription initiation at RNA polymerase II promoter"/>
    <property type="evidence" value="ECO:0007669"/>
    <property type="project" value="InterPro"/>
</dbReference>
<dbReference type="AlphaFoldDB" id="A0A9Y1BNV4"/>
<keyword evidence="3 4" id="KW-0804">Transcription</keyword>
<dbReference type="InterPro" id="IPR039997">
    <property type="entry name" value="TFE"/>
</dbReference>
<dbReference type="SUPFAM" id="SSF46785">
    <property type="entry name" value="Winged helix' DNA-binding domain"/>
    <property type="match status" value="1"/>
</dbReference>
<evidence type="ECO:0000256" key="2">
    <source>
        <dbReference type="ARBA" id="ARBA00023125"/>
    </source>
</evidence>
<dbReference type="Gene3D" id="1.10.10.10">
    <property type="entry name" value="Winged helix-like DNA-binding domain superfamily/Winged helix DNA-binding domain"/>
    <property type="match status" value="1"/>
</dbReference>
<dbReference type="InterPro" id="IPR036390">
    <property type="entry name" value="WH_DNA-bd_sf"/>
</dbReference>
<dbReference type="SMART" id="SM00531">
    <property type="entry name" value="TFIIE"/>
    <property type="match status" value="1"/>
</dbReference>
<dbReference type="PANTHER" id="PTHR13097:SF7">
    <property type="entry name" value="GENERAL TRANSCRIPTION FACTOR IIE SUBUNIT 1"/>
    <property type="match status" value="1"/>
</dbReference>
<organism evidence="7">
    <name type="scientific">Candidatus Heimdallarchaeum endolithica</name>
    <dbReference type="NCBI Taxonomy" id="2876572"/>
    <lineage>
        <taxon>Archaea</taxon>
        <taxon>Promethearchaeati</taxon>
        <taxon>Candidatus Heimdallarchaeota</taxon>
        <taxon>Candidatus Heimdallarchaeia (ex Rinke et al. 2021) (nom. nud.)</taxon>
        <taxon>Candidatus Heimdallarchaeales</taxon>
        <taxon>Candidatus Heimdallarchaeaceae</taxon>
        <taxon>Candidatus Heimdallarchaeum</taxon>
    </lineage>
</organism>
<proteinExistence type="inferred from homology"/>
<accession>A0A9Y1BNV4</accession>
<evidence type="ECO:0000256" key="3">
    <source>
        <dbReference type="ARBA" id="ARBA00023163"/>
    </source>
</evidence>
<dbReference type="InterPro" id="IPR002853">
    <property type="entry name" value="TFIIE_asu"/>
</dbReference>
<reference evidence="7" key="1">
    <citation type="journal article" date="2022" name="Nat. Microbiol.">
        <title>Unique mobile elements and scalable gene flow at the prokaryote-eukaryote boundary revealed by circularized Asgard archaea genomes.</title>
        <authorList>
            <person name="Wu F."/>
            <person name="Speth D.R."/>
            <person name="Philosof A."/>
            <person name="Cremiere A."/>
            <person name="Narayanan A."/>
            <person name="Barco R.A."/>
            <person name="Connon S.A."/>
            <person name="Amend J.P."/>
            <person name="Antoshechkin I.A."/>
            <person name="Orphan V.J."/>
        </authorList>
    </citation>
    <scope>NUCLEOTIDE SEQUENCE</scope>
    <source>
        <strain evidence="7">PR6</strain>
    </source>
</reference>
<evidence type="ECO:0000256" key="5">
    <source>
        <dbReference type="NCBIfam" id="TIGR00373"/>
    </source>
</evidence>
<keyword evidence="1 4" id="KW-0805">Transcription regulation</keyword>
<dbReference type="GO" id="GO:0003677">
    <property type="term" value="F:DNA binding"/>
    <property type="evidence" value="ECO:0007669"/>
    <property type="project" value="UniProtKB-KW"/>
</dbReference>
<gene>
    <name evidence="4 7" type="primary">tfe</name>
    <name evidence="7" type="ORF">K9W46_08545</name>
</gene>
<evidence type="ECO:0000256" key="4">
    <source>
        <dbReference type="HAMAP-Rule" id="MF_01909"/>
    </source>
</evidence>
<comment type="similarity">
    <text evidence="4">Belongs to the TFE family.</text>
</comment>
<dbReference type="InterPro" id="IPR036388">
    <property type="entry name" value="WH-like_DNA-bd_sf"/>
</dbReference>